<organism evidence="2 3">
    <name type="scientific">Spartinivicinus poritis</name>
    <dbReference type="NCBI Taxonomy" id="2994640"/>
    <lineage>
        <taxon>Bacteria</taxon>
        <taxon>Pseudomonadati</taxon>
        <taxon>Pseudomonadota</taxon>
        <taxon>Gammaproteobacteria</taxon>
        <taxon>Oceanospirillales</taxon>
        <taxon>Zooshikellaceae</taxon>
        <taxon>Spartinivicinus</taxon>
    </lineage>
</organism>
<feature type="domain" description="PilZ" evidence="1">
    <location>
        <begin position="12"/>
        <end position="109"/>
    </location>
</feature>
<evidence type="ECO:0000259" key="1">
    <source>
        <dbReference type="Pfam" id="PF07238"/>
    </source>
</evidence>
<dbReference type="Proteomes" id="UP001528823">
    <property type="component" value="Unassembled WGS sequence"/>
</dbReference>
<reference evidence="2 3" key="1">
    <citation type="submission" date="2022-11" db="EMBL/GenBank/DDBJ databases">
        <title>Spartinivicinus poritis sp. nov., isolated from scleractinian coral Porites lutea.</title>
        <authorList>
            <person name="Zhang G."/>
            <person name="Cai L."/>
            <person name="Wei Q."/>
        </authorList>
    </citation>
    <scope>NUCLEOTIDE SEQUENCE [LARGE SCALE GENOMIC DNA]</scope>
    <source>
        <strain evidence="2 3">A2-2</strain>
    </source>
</reference>
<keyword evidence="3" id="KW-1185">Reference proteome</keyword>
<gene>
    <name evidence="2" type="ORF">ORQ98_18240</name>
</gene>
<dbReference type="EMBL" id="JAPMOU010000025">
    <property type="protein sequence ID" value="MDE1463896.1"/>
    <property type="molecule type" value="Genomic_DNA"/>
</dbReference>
<accession>A0ABT5UBY4</accession>
<sequence length="115" mass="13451">MDSFLFNKDNRAPRKKTTWNAALKVKDAVIPVQILNISEQGALVGSSLNVNKNKPIALMIRARYDKYRSVIYARALVRHVTMRNNNFYIGLQFTEIEKRHQQFIKSYLEHNELDI</sequence>
<evidence type="ECO:0000313" key="3">
    <source>
        <dbReference type="Proteomes" id="UP001528823"/>
    </source>
</evidence>
<comment type="caution">
    <text evidence="2">The sequence shown here is derived from an EMBL/GenBank/DDBJ whole genome shotgun (WGS) entry which is preliminary data.</text>
</comment>
<protein>
    <submittedName>
        <fullName evidence="2">PilZ domain-containing protein</fullName>
    </submittedName>
</protein>
<dbReference type="Pfam" id="PF07238">
    <property type="entry name" value="PilZ"/>
    <property type="match status" value="1"/>
</dbReference>
<dbReference type="Gene3D" id="2.40.10.220">
    <property type="entry name" value="predicted glycosyltransferase like domains"/>
    <property type="match status" value="1"/>
</dbReference>
<proteinExistence type="predicted"/>
<dbReference type="RefSeq" id="WP_274690229.1">
    <property type="nucleotide sequence ID" value="NZ_JAPMOU010000025.1"/>
</dbReference>
<dbReference type="SUPFAM" id="SSF141371">
    <property type="entry name" value="PilZ domain-like"/>
    <property type="match status" value="1"/>
</dbReference>
<dbReference type="InterPro" id="IPR009875">
    <property type="entry name" value="PilZ_domain"/>
</dbReference>
<evidence type="ECO:0000313" key="2">
    <source>
        <dbReference type="EMBL" id="MDE1463896.1"/>
    </source>
</evidence>
<name>A0ABT5UBY4_9GAMM</name>